<gene>
    <name evidence="10" type="primary">XDJ1</name>
    <name evidence="10" type="ORF">PRK78_006737</name>
</gene>
<dbReference type="InterPro" id="IPR001623">
    <property type="entry name" value="DnaJ_domain"/>
</dbReference>
<dbReference type="InterPro" id="IPR001305">
    <property type="entry name" value="HSP_DnaJ_Cys-rich_dom"/>
</dbReference>
<dbReference type="Pfam" id="PF00684">
    <property type="entry name" value="DnaJ_CXXCXGXG"/>
    <property type="match status" value="1"/>
</dbReference>
<keyword evidence="1" id="KW-0479">Metal-binding</keyword>
<dbReference type="InterPro" id="IPR018253">
    <property type="entry name" value="DnaJ_domain_CS"/>
</dbReference>
<feature type="domain" description="CR-type" evidence="8">
    <location>
        <begin position="124"/>
        <end position="190"/>
    </location>
</feature>
<dbReference type="AlphaFoldDB" id="A0AAF0DMC4"/>
<dbReference type="Gene3D" id="1.10.287.110">
    <property type="entry name" value="DnaJ domain"/>
    <property type="match status" value="1"/>
</dbReference>
<feature type="domain" description="J" evidence="7">
    <location>
        <begin position="8"/>
        <end position="46"/>
    </location>
</feature>
<dbReference type="InterPro" id="IPR036410">
    <property type="entry name" value="HSP_DnaJ_Cys-rich_dom_sf"/>
</dbReference>
<feature type="domain" description="Chaperone DnaJ C-terminal" evidence="9">
    <location>
        <begin position="100"/>
        <end position="322"/>
    </location>
</feature>
<evidence type="ECO:0000256" key="5">
    <source>
        <dbReference type="ARBA" id="ARBA00023186"/>
    </source>
</evidence>
<dbReference type="PROSITE" id="PS00636">
    <property type="entry name" value="DNAJ_1"/>
    <property type="match status" value="1"/>
</dbReference>
<feature type="region of interest" description="Disordered" evidence="6">
    <location>
        <begin position="360"/>
        <end position="393"/>
    </location>
</feature>
<dbReference type="Pfam" id="PF00226">
    <property type="entry name" value="DnaJ"/>
    <property type="match status" value="1"/>
</dbReference>
<evidence type="ECO:0000256" key="2">
    <source>
        <dbReference type="ARBA" id="ARBA00022737"/>
    </source>
</evidence>
<sequence>MKSARHIEGHPDKVPETERETAEIQFKRVSQAYDILYDDEKRQVYDIHGMAAFDGSGRPGMGNGPDLDDIINSMFGMGVGGGMPGQGPAKPKRGPNEEQQYAVSLEDLYKGRTVKFASTKNVICSLCKGKGGKDKATPKVCSACGGLGHKESLMQIGPGLVTRTVAECKVCDGFGKFYQPKDKCKKCKGDRVTEERKMLEIYIPRGAKDGDRIVLEGEGDQIPDVEPGDIVFQLEEAEHDVFKRAGADLRADLHITLAEALCGFSRVVLKHLDGRGIELVHPKQPGDVLRPGQVLKIPGEGMPYKRSEARGDLYLTVQVKFPEDGWASDPAVLEKLRNMLPGPDSPIEADTVDEVDYDSKANMEGFGARDAHGGQAWEDDEDEADGGTQCAAQ</sequence>
<evidence type="ECO:0000256" key="1">
    <source>
        <dbReference type="ARBA" id="ARBA00022723"/>
    </source>
</evidence>
<dbReference type="GO" id="GO:0051082">
    <property type="term" value="F:unfolded protein binding"/>
    <property type="evidence" value="ECO:0007669"/>
    <property type="project" value="InterPro"/>
</dbReference>
<evidence type="ECO:0000259" key="9">
    <source>
        <dbReference type="Pfam" id="PF01556"/>
    </source>
</evidence>
<evidence type="ECO:0000256" key="6">
    <source>
        <dbReference type="SAM" id="MobiDB-lite"/>
    </source>
</evidence>
<dbReference type="SUPFAM" id="SSF49493">
    <property type="entry name" value="HSP40/DnaJ peptide-binding domain"/>
    <property type="match status" value="2"/>
</dbReference>
<proteinExistence type="predicted"/>
<accession>A0AAF0DMC4</accession>
<dbReference type="InterPro" id="IPR036869">
    <property type="entry name" value="J_dom_sf"/>
</dbReference>
<evidence type="ECO:0000313" key="11">
    <source>
        <dbReference type="Proteomes" id="UP001219355"/>
    </source>
</evidence>
<dbReference type="CDD" id="cd10747">
    <property type="entry name" value="DnaJ_C"/>
    <property type="match status" value="1"/>
</dbReference>
<keyword evidence="2" id="KW-0677">Repeat</keyword>
<dbReference type="CDD" id="cd10719">
    <property type="entry name" value="DnaJ_zf"/>
    <property type="match status" value="1"/>
</dbReference>
<keyword evidence="5" id="KW-0143">Chaperone</keyword>
<evidence type="ECO:0000259" key="8">
    <source>
        <dbReference type="Pfam" id="PF00684"/>
    </source>
</evidence>
<organism evidence="10 11">
    <name type="scientific">Emydomyces testavorans</name>
    <dbReference type="NCBI Taxonomy" id="2070801"/>
    <lineage>
        <taxon>Eukaryota</taxon>
        <taxon>Fungi</taxon>
        <taxon>Dikarya</taxon>
        <taxon>Ascomycota</taxon>
        <taxon>Pezizomycotina</taxon>
        <taxon>Eurotiomycetes</taxon>
        <taxon>Eurotiomycetidae</taxon>
        <taxon>Onygenales</taxon>
        <taxon>Nannizziopsiaceae</taxon>
        <taxon>Emydomyces</taxon>
    </lineage>
</organism>
<keyword evidence="3" id="KW-0863">Zinc-finger</keyword>
<dbReference type="CDD" id="cd06257">
    <property type="entry name" value="DnaJ"/>
    <property type="match status" value="1"/>
</dbReference>
<reference evidence="10" key="1">
    <citation type="submission" date="2023-03" db="EMBL/GenBank/DDBJ databases">
        <title>Emydomyces testavorans Genome Sequence.</title>
        <authorList>
            <person name="Hoyer L."/>
        </authorList>
    </citation>
    <scope>NUCLEOTIDE SEQUENCE</scope>
    <source>
        <strain evidence="10">16-2883</strain>
    </source>
</reference>
<evidence type="ECO:0000256" key="3">
    <source>
        <dbReference type="ARBA" id="ARBA00022771"/>
    </source>
</evidence>
<protein>
    <submittedName>
        <fullName evidence="10">DnaJ-like protein xdj1</fullName>
    </submittedName>
</protein>
<dbReference type="Gene3D" id="2.10.230.10">
    <property type="entry name" value="Heat shock protein DnaJ, cysteine-rich domain"/>
    <property type="match status" value="1"/>
</dbReference>
<evidence type="ECO:0000256" key="4">
    <source>
        <dbReference type="ARBA" id="ARBA00022833"/>
    </source>
</evidence>
<dbReference type="Proteomes" id="UP001219355">
    <property type="component" value="Chromosome 4"/>
</dbReference>
<dbReference type="Pfam" id="PF01556">
    <property type="entry name" value="DnaJ_C"/>
    <property type="match status" value="1"/>
</dbReference>
<evidence type="ECO:0000259" key="7">
    <source>
        <dbReference type="Pfam" id="PF00226"/>
    </source>
</evidence>
<dbReference type="SUPFAM" id="SSF57938">
    <property type="entry name" value="DnaJ/Hsp40 cysteine-rich domain"/>
    <property type="match status" value="1"/>
</dbReference>
<keyword evidence="4" id="KW-0862">Zinc</keyword>
<dbReference type="Gene3D" id="2.60.260.20">
    <property type="entry name" value="Urease metallochaperone UreE, N-terminal domain"/>
    <property type="match status" value="2"/>
</dbReference>
<dbReference type="EMBL" id="CP120630">
    <property type="protein sequence ID" value="WEW61247.1"/>
    <property type="molecule type" value="Genomic_DNA"/>
</dbReference>
<dbReference type="InterPro" id="IPR002939">
    <property type="entry name" value="DnaJ_C"/>
</dbReference>
<name>A0AAF0DMC4_9EURO</name>
<dbReference type="PANTHER" id="PTHR43888">
    <property type="entry name" value="DNAJ-LIKE-2, ISOFORM A-RELATED"/>
    <property type="match status" value="1"/>
</dbReference>
<feature type="region of interest" description="Disordered" evidence="6">
    <location>
        <begin position="1"/>
        <end position="20"/>
    </location>
</feature>
<dbReference type="GO" id="GO:0008270">
    <property type="term" value="F:zinc ion binding"/>
    <property type="evidence" value="ECO:0007669"/>
    <property type="project" value="UniProtKB-KW"/>
</dbReference>
<keyword evidence="11" id="KW-1185">Reference proteome</keyword>
<dbReference type="GO" id="GO:0006457">
    <property type="term" value="P:protein folding"/>
    <property type="evidence" value="ECO:0007669"/>
    <property type="project" value="InterPro"/>
</dbReference>
<dbReference type="FunFam" id="2.60.260.20:FF:000003">
    <property type="entry name" value="DnaJ subfamily A member 2"/>
    <property type="match status" value="1"/>
</dbReference>
<dbReference type="InterPro" id="IPR044713">
    <property type="entry name" value="DNJA1/2-like"/>
</dbReference>
<dbReference type="InterPro" id="IPR008971">
    <property type="entry name" value="HSP40/DnaJ_pept-bd"/>
</dbReference>
<evidence type="ECO:0000313" key="10">
    <source>
        <dbReference type="EMBL" id="WEW61247.1"/>
    </source>
</evidence>
<dbReference type="GO" id="GO:0030544">
    <property type="term" value="F:Hsp70 protein binding"/>
    <property type="evidence" value="ECO:0007669"/>
    <property type="project" value="InterPro"/>
</dbReference>
<dbReference type="SUPFAM" id="SSF46565">
    <property type="entry name" value="Chaperone J-domain"/>
    <property type="match status" value="1"/>
</dbReference>
<feature type="compositionally biased region" description="Basic and acidic residues" evidence="6">
    <location>
        <begin position="360"/>
        <end position="372"/>
    </location>
</feature>
<dbReference type="PRINTS" id="PR00625">
    <property type="entry name" value="JDOMAIN"/>
</dbReference>
<dbReference type="FunFam" id="2.10.230.10:FF:000001">
    <property type="entry name" value="DnaJ subfamily A member 2"/>
    <property type="match status" value="1"/>
</dbReference>